<evidence type="ECO:0000256" key="1">
    <source>
        <dbReference type="SAM" id="SignalP"/>
    </source>
</evidence>
<evidence type="ECO:0000313" key="3">
    <source>
        <dbReference type="Proteomes" id="UP000277212"/>
    </source>
</evidence>
<gene>
    <name evidence="2" type="ORF">CDV36_005455</name>
</gene>
<protein>
    <recommendedName>
        <fullName evidence="4">RNase H type-1 domain-containing protein</fullName>
    </recommendedName>
</protein>
<dbReference type="EMBL" id="NKUJ01000075">
    <property type="protein sequence ID" value="RMJ14890.1"/>
    <property type="molecule type" value="Genomic_DNA"/>
</dbReference>
<dbReference type="OrthoDB" id="5077812at2759"/>
<dbReference type="Proteomes" id="UP000277212">
    <property type="component" value="Unassembled WGS sequence"/>
</dbReference>
<name>A0A3M2SBE2_9HYPO</name>
<feature type="signal peptide" evidence="1">
    <location>
        <begin position="1"/>
        <end position="29"/>
    </location>
</feature>
<keyword evidence="1" id="KW-0732">Signal</keyword>
<sequence>MGKKEWIKRCTSVFLALAFVCILALGIEALSNEQSVKSGIATLQAGLKRALDITTHRVPIHVCLDNTSVIGGLRGRPGESSQHAFLEFRDLAKAHGA</sequence>
<proteinExistence type="predicted"/>
<accession>A0A3M2SBE2</accession>
<evidence type="ECO:0008006" key="4">
    <source>
        <dbReference type="Google" id="ProtNLM"/>
    </source>
</evidence>
<evidence type="ECO:0000313" key="2">
    <source>
        <dbReference type="EMBL" id="RMJ14890.1"/>
    </source>
</evidence>
<feature type="non-terminal residue" evidence="2">
    <location>
        <position position="97"/>
    </location>
</feature>
<feature type="chain" id="PRO_5017982115" description="RNase H type-1 domain-containing protein" evidence="1">
    <location>
        <begin position="30"/>
        <end position="97"/>
    </location>
</feature>
<comment type="caution">
    <text evidence="2">The sequence shown here is derived from an EMBL/GenBank/DDBJ whole genome shotgun (WGS) entry which is preliminary data.</text>
</comment>
<reference evidence="2 3" key="1">
    <citation type="submission" date="2017-06" db="EMBL/GenBank/DDBJ databases">
        <title>Comparative genomic analysis of Ambrosia Fusariam Clade fungi.</title>
        <authorList>
            <person name="Stajich J.E."/>
            <person name="Carrillo J."/>
            <person name="Kijimoto T."/>
            <person name="Eskalen A."/>
            <person name="O'Donnell K."/>
            <person name="Kasson M."/>
        </authorList>
    </citation>
    <scope>NUCLEOTIDE SEQUENCE [LARGE SCALE GENOMIC DNA]</scope>
    <source>
        <strain evidence="2">UCR3666</strain>
    </source>
</reference>
<organism evidence="2 3">
    <name type="scientific">Fusarium kuroshium</name>
    <dbReference type="NCBI Taxonomy" id="2010991"/>
    <lineage>
        <taxon>Eukaryota</taxon>
        <taxon>Fungi</taxon>
        <taxon>Dikarya</taxon>
        <taxon>Ascomycota</taxon>
        <taxon>Pezizomycotina</taxon>
        <taxon>Sordariomycetes</taxon>
        <taxon>Hypocreomycetidae</taxon>
        <taxon>Hypocreales</taxon>
        <taxon>Nectriaceae</taxon>
        <taxon>Fusarium</taxon>
        <taxon>Fusarium solani species complex</taxon>
    </lineage>
</organism>
<keyword evidence="3" id="KW-1185">Reference proteome</keyword>
<dbReference type="AlphaFoldDB" id="A0A3M2SBE2"/>